<proteinExistence type="predicted"/>
<evidence type="ECO:0000313" key="2">
    <source>
        <dbReference type="Proteomes" id="UP000703269"/>
    </source>
</evidence>
<gene>
    <name evidence="1" type="ORF">PsYK624_123200</name>
</gene>
<organism evidence="1 2">
    <name type="scientific">Phanerochaete sordida</name>
    <dbReference type="NCBI Taxonomy" id="48140"/>
    <lineage>
        <taxon>Eukaryota</taxon>
        <taxon>Fungi</taxon>
        <taxon>Dikarya</taxon>
        <taxon>Basidiomycota</taxon>
        <taxon>Agaricomycotina</taxon>
        <taxon>Agaricomycetes</taxon>
        <taxon>Polyporales</taxon>
        <taxon>Phanerochaetaceae</taxon>
        <taxon>Phanerochaete</taxon>
    </lineage>
</organism>
<name>A0A9P3GIC8_9APHY</name>
<dbReference type="AlphaFoldDB" id="A0A9P3GIC8"/>
<dbReference type="EMBL" id="BPQB01000056">
    <property type="protein sequence ID" value="GJE96127.1"/>
    <property type="molecule type" value="Genomic_DNA"/>
</dbReference>
<comment type="caution">
    <text evidence="1">The sequence shown here is derived from an EMBL/GenBank/DDBJ whole genome shotgun (WGS) entry which is preliminary data.</text>
</comment>
<reference evidence="1 2" key="1">
    <citation type="submission" date="2021-08" db="EMBL/GenBank/DDBJ databases">
        <title>Draft Genome Sequence of Phanerochaete sordida strain YK-624.</title>
        <authorList>
            <person name="Mori T."/>
            <person name="Dohra H."/>
            <person name="Suzuki T."/>
            <person name="Kawagishi H."/>
            <person name="Hirai H."/>
        </authorList>
    </citation>
    <scope>NUCLEOTIDE SEQUENCE [LARGE SCALE GENOMIC DNA]</scope>
    <source>
        <strain evidence="1 2">YK-624</strain>
    </source>
</reference>
<sequence length="78" mass="8358">MGTRFQTPVAASFAPFAVEVPSSVQTHGPLDSSGLKALPKLSVSQSACATSRGQLPTRAHVVPWSSGWLRRNKKRRIG</sequence>
<protein>
    <submittedName>
        <fullName evidence="1">Uncharacterized protein</fullName>
    </submittedName>
</protein>
<keyword evidence="2" id="KW-1185">Reference proteome</keyword>
<evidence type="ECO:0000313" key="1">
    <source>
        <dbReference type="EMBL" id="GJE96127.1"/>
    </source>
</evidence>
<accession>A0A9P3GIC8</accession>
<dbReference type="Proteomes" id="UP000703269">
    <property type="component" value="Unassembled WGS sequence"/>
</dbReference>